<dbReference type="EMBL" id="KI928041">
    <property type="protein sequence ID" value="ETW27941.1"/>
    <property type="molecule type" value="Genomic_DNA"/>
</dbReference>
<protein>
    <submittedName>
        <fullName evidence="1">Uncharacterized protein</fullName>
    </submittedName>
</protein>
<evidence type="ECO:0000313" key="2">
    <source>
        <dbReference type="Proteomes" id="UP000030656"/>
    </source>
</evidence>
<organism evidence="1 2">
    <name type="scientific">Plasmodium falciparum FCH/4</name>
    <dbReference type="NCBI Taxonomy" id="1036724"/>
    <lineage>
        <taxon>Eukaryota</taxon>
        <taxon>Sar</taxon>
        <taxon>Alveolata</taxon>
        <taxon>Apicomplexa</taxon>
        <taxon>Aconoidasida</taxon>
        <taxon>Haemosporida</taxon>
        <taxon>Plasmodiidae</taxon>
        <taxon>Plasmodium</taxon>
        <taxon>Plasmodium (Laverania)</taxon>
    </lineage>
</organism>
<dbReference type="Proteomes" id="UP000030656">
    <property type="component" value="Unassembled WGS sequence"/>
</dbReference>
<accession>A0A024VJ88</accession>
<reference evidence="1 2" key="2">
    <citation type="submission" date="2013-02" db="EMBL/GenBank/DDBJ databases">
        <title>The Genome Sequence of Plasmodium falciparum FCH/4.</title>
        <authorList>
            <consortium name="The Broad Institute Genome Sequencing Platform"/>
            <consortium name="The Broad Institute Genome Sequencing Center for Infectious Disease"/>
            <person name="Neafsey D."/>
            <person name="Cheeseman I."/>
            <person name="Volkman S."/>
            <person name="Adams J."/>
            <person name="Walker B."/>
            <person name="Young S.K."/>
            <person name="Zeng Q."/>
            <person name="Gargeya S."/>
            <person name="Fitzgerald M."/>
            <person name="Haas B."/>
            <person name="Abouelleil A."/>
            <person name="Alvarado L."/>
            <person name="Arachchi H.M."/>
            <person name="Berlin A.M."/>
            <person name="Chapman S.B."/>
            <person name="Dewar J."/>
            <person name="Goldberg J."/>
            <person name="Griggs A."/>
            <person name="Gujja S."/>
            <person name="Hansen M."/>
            <person name="Howarth C."/>
            <person name="Imamovic A."/>
            <person name="Larimer J."/>
            <person name="McCowan C."/>
            <person name="Murphy C."/>
            <person name="Neiman D."/>
            <person name="Pearson M."/>
            <person name="Priest M."/>
            <person name="Roberts A."/>
            <person name="Saif S."/>
            <person name="Shea T."/>
            <person name="Sisk P."/>
            <person name="Sykes S."/>
            <person name="Wortman J."/>
            <person name="Nusbaum C."/>
            <person name="Birren B."/>
        </authorList>
    </citation>
    <scope>NUCLEOTIDE SEQUENCE [LARGE SCALE GENOMIC DNA]</scope>
    <source>
        <strain evidence="1 2">FCH/4</strain>
    </source>
</reference>
<gene>
    <name evidence="1" type="ORF">PFFCH_04636</name>
</gene>
<evidence type="ECO:0000313" key="1">
    <source>
        <dbReference type="EMBL" id="ETW27941.1"/>
    </source>
</evidence>
<proteinExistence type="predicted"/>
<name>A0A024VJ88_PLAFA</name>
<dbReference type="AlphaFoldDB" id="A0A024VJ88"/>
<sequence>MYVLFNDHLKEEGEQNVKLQICNGQNNSSSENENTLSSKYFRKENRRFKQNIVKIK</sequence>
<reference evidence="1 2" key="1">
    <citation type="submission" date="2013-02" db="EMBL/GenBank/DDBJ databases">
        <title>The Genome Annotation of Plasmodium falciparum FCH/4.</title>
        <authorList>
            <consortium name="The Broad Institute Genome Sequencing Platform"/>
            <consortium name="The Broad Institute Genome Sequencing Center for Infectious Disease"/>
            <person name="Neafsey D."/>
            <person name="Hoffman S."/>
            <person name="Volkman S."/>
            <person name="Rosenthal P."/>
            <person name="Walker B."/>
            <person name="Young S.K."/>
            <person name="Zeng Q."/>
            <person name="Gargeya S."/>
            <person name="Fitzgerald M."/>
            <person name="Haas B."/>
            <person name="Abouelleil A."/>
            <person name="Allen A.W."/>
            <person name="Alvarado L."/>
            <person name="Arachchi H.M."/>
            <person name="Berlin A.M."/>
            <person name="Chapman S.B."/>
            <person name="Gainer-Dewar J."/>
            <person name="Goldberg J."/>
            <person name="Griggs A."/>
            <person name="Gujja S."/>
            <person name="Hansen M."/>
            <person name="Howarth C."/>
            <person name="Imamovic A."/>
            <person name="Ireland A."/>
            <person name="Larimer J."/>
            <person name="McCowan C."/>
            <person name="Murphy C."/>
            <person name="Pearson M."/>
            <person name="Poon T.W."/>
            <person name="Priest M."/>
            <person name="Roberts A."/>
            <person name="Saif S."/>
            <person name="Shea T."/>
            <person name="Sisk P."/>
            <person name="Sykes S."/>
            <person name="Wortman J."/>
            <person name="Nusbaum C."/>
            <person name="Birren B."/>
        </authorList>
    </citation>
    <scope>NUCLEOTIDE SEQUENCE [LARGE SCALE GENOMIC DNA]</scope>
    <source>
        <strain evidence="1 2">FCH/4</strain>
    </source>
</reference>